<dbReference type="PANTHER" id="PTHR47429:SF2">
    <property type="entry name" value="PROTEIN TWIN LOV 1"/>
    <property type="match status" value="1"/>
</dbReference>
<name>A0A7S2RPR4_9STRA</name>
<proteinExistence type="predicted"/>
<evidence type="ECO:0000256" key="2">
    <source>
        <dbReference type="ARBA" id="ARBA00022643"/>
    </source>
</evidence>
<keyword evidence="3" id="KW-0157">Chromophore</keyword>
<feature type="domain" description="PAS" evidence="5">
    <location>
        <begin position="294"/>
        <end position="367"/>
    </location>
</feature>
<dbReference type="CDD" id="cd00130">
    <property type="entry name" value="PAS"/>
    <property type="match status" value="1"/>
</dbReference>
<protein>
    <recommendedName>
        <fullName evidence="8">LOV domain-containing protein</fullName>
    </recommendedName>
</protein>
<dbReference type="SUPFAM" id="SSF55785">
    <property type="entry name" value="PYP-like sensor domain (PAS domain)"/>
    <property type="match status" value="1"/>
</dbReference>
<evidence type="ECO:0000313" key="7">
    <source>
        <dbReference type="EMBL" id="CAD9677245.1"/>
    </source>
</evidence>
<sequence>MAQQPGVSVHPLVAARSGGQGGQGLGQLARVGTKRRASSLQRSVGCTDLVAMAMEKQPVFCAQPAGCKRGLVSTFERELLTAYVVAGGDEDDPPASVSPMAASVEIDEETDPPGRQFTAVGLDLDLRGIHEPSSVVSVQWLSVLRKNSGVGGQPEHHEEFVKRSKVQGGGGLERSGSCKALRRSQASNSARIASAAACPTRDTRGAEVPVLSLTHPSIRLKAEKAAQKQSGRRRFFLSSLQQELHALQEQNRRLKDLVQQHLPKPRAAEVLGACDEKAASTNPSSVKANLYCKADDQMLDVLQVAQQSFVITDPNVLDNPIIWASDSFCELTGYELGEVIGRNCKFLQGPETDPRVVRKLRQAINGGYAESLCLVNYRKDGTPFWNNIFISPLFDKQRRVKHFIGVQCDVTASYVPRPPETLDDSKGGEMNEFSAKALEHDDSLTLSQGRVKSLDDELGGHLNGFDLGFNKKIPIAWNT</sequence>
<dbReference type="SMART" id="SM00086">
    <property type="entry name" value="PAC"/>
    <property type="match status" value="1"/>
</dbReference>
<dbReference type="SMART" id="SM00091">
    <property type="entry name" value="PAS"/>
    <property type="match status" value="1"/>
</dbReference>
<dbReference type="EMBL" id="HBHJ01010340">
    <property type="protein sequence ID" value="CAD9677245.1"/>
    <property type="molecule type" value="Transcribed_RNA"/>
</dbReference>
<evidence type="ECO:0000256" key="1">
    <source>
        <dbReference type="ARBA" id="ARBA00022630"/>
    </source>
</evidence>
<reference evidence="7" key="1">
    <citation type="submission" date="2021-01" db="EMBL/GenBank/DDBJ databases">
        <authorList>
            <person name="Corre E."/>
            <person name="Pelletier E."/>
            <person name="Niang G."/>
            <person name="Scheremetjew M."/>
            <person name="Finn R."/>
            <person name="Kale V."/>
            <person name="Holt S."/>
            <person name="Cochrane G."/>
            <person name="Meng A."/>
            <person name="Brown T."/>
            <person name="Cohen L."/>
        </authorList>
    </citation>
    <scope>NUCLEOTIDE SEQUENCE</scope>
    <source>
        <strain evidence="7">CCMP1243</strain>
    </source>
</reference>
<dbReference type="NCBIfam" id="TIGR00229">
    <property type="entry name" value="sensory_box"/>
    <property type="match status" value="1"/>
</dbReference>
<evidence type="ECO:0000256" key="4">
    <source>
        <dbReference type="SAM" id="MobiDB-lite"/>
    </source>
</evidence>
<feature type="domain" description="PAC" evidence="6">
    <location>
        <begin position="368"/>
        <end position="422"/>
    </location>
</feature>
<dbReference type="InterPro" id="IPR001610">
    <property type="entry name" value="PAC"/>
</dbReference>
<dbReference type="InterPro" id="IPR000014">
    <property type="entry name" value="PAS"/>
</dbReference>
<dbReference type="PROSITE" id="PS50112">
    <property type="entry name" value="PAS"/>
    <property type="match status" value="1"/>
</dbReference>
<dbReference type="PROSITE" id="PS50113">
    <property type="entry name" value="PAC"/>
    <property type="match status" value="1"/>
</dbReference>
<organism evidence="7">
    <name type="scientific">Rhizochromulina marina</name>
    <dbReference type="NCBI Taxonomy" id="1034831"/>
    <lineage>
        <taxon>Eukaryota</taxon>
        <taxon>Sar</taxon>
        <taxon>Stramenopiles</taxon>
        <taxon>Ochrophyta</taxon>
        <taxon>Dictyochophyceae</taxon>
        <taxon>Rhizochromulinales</taxon>
        <taxon>Rhizochromulina</taxon>
    </lineage>
</organism>
<gene>
    <name evidence="7" type="ORF">RMAR1173_LOCUS6729</name>
</gene>
<keyword evidence="1" id="KW-0285">Flavoprotein</keyword>
<evidence type="ECO:0000259" key="5">
    <source>
        <dbReference type="PROSITE" id="PS50112"/>
    </source>
</evidence>
<evidence type="ECO:0008006" key="8">
    <source>
        <dbReference type="Google" id="ProtNLM"/>
    </source>
</evidence>
<dbReference type="GO" id="GO:0005634">
    <property type="term" value="C:nucleus"/>
    <property type="evidence" value="ECO:0007669"/>
    <property type="project" value="TreeGrafter"/>
</dbReference>
<dbReference type="InterPro" id="IPR035965">
    <property type="entry name" value="PAS-like_dom_sf"/>
</dbReference>
<dbReference type="InterPro" id="IPR000700">
    <property type="entry name" value="PAS-assoc_C"/>
</dbReference>
<feature type="region of interest" description="Disordered" evidence="4">
    <location>
        <begin position="149"/>
        <end position="176"/>
    </location>
</feature>
<keyword evidence="2" id="KW-0288">FMN</keyword>
<evidence type="ECO:0000259" key="6">
    <source>
        <dbReference type="PROSITE" id="PS50113"/>
    </source>
</evidence>
<dbReference type="PANTHER" id="PTHR47429">
    <property type="entry name" value="PROTEIN TWIN LOV 1"/>
    <property type="match status" value="1"/>
</dbReference>
<feature type="region of interest" description="Disordered" evidence="4">
    <location>
        <begin position="1"/>
        <end position="32"/>
    </location>
</feature>
<accession>A0A7S2RPR4</accession>
<evidence type="ECO:0000256" key="3">
    <source>
        <dbReference type="ARBA" id="ARBA00022991"/>
    </source>
</evidence>
<dbReference type="AlphaFoldDB" id="A0A7S2RPR4"/>
<dbReference type="Gene3D" id="3.30.450.20">
    <property type="entry name" value="PAS domain"/>
    <property type="match status" value="1"/>
</dbReference>
<dbReference type="Pfam" id="PF13426">
    <property type="entry name" value="PAS_9"/>
    <property type="match status" value="1"/>
</dbReference>